<protein>
    <recommendedName>
        <fullName evidence="1">FAD-dependent protein C-terminal domain-containing protein</fullName>
    </recommendedName>
</protein>
<dbReference type="InterPro" id="IPR028348">
    <property type="entry name" value="FAD-binding_protein"/>
</dbReference>
<dbReference type="InterPro" id="IPR049516">
    <property type="entry name" value="FAD-depend_C"/>
</dbReference>
<sequence length="533" mass="55765">MLLVRNIRLPLTCPDPDAEAAAKALAILRVPARRAAHCGVAKLSVDARHGTPVLVYTIAVTLKDEGEESALAGASPCVCYTQPPKFDFTTGKTPLTHRPVVVGLGPAGLFAALLLARRGYRPLVLERGPALDERIRAVEHFEKTGTLDPNANIQFGEGGAGTFSDGKLTTRVGDPLCAFVTGAFLDHGAPADIAWRQKPHVGTDLLRGVIRSIRGEIEALGGEVRFNTALTGLHTRNGALTGIETTAGPVPCEQMILAVGHSARDTFAMLHGLGLPLECKPFSVGFRAEHLQTEIDKSLYHGAAGHPALPKGEYQLSQHVSGGRCVYTFCMCPGGTVCAAASEAGGVVTNGMSLHARDGRNANAAVVVSVDGSDFDNDPAKAVAFQRRLEQAAYRAGGGNYLAPAETIGSFLAGRGALELGAVQPTYPRGVTPCDLGSLLPDDLSGALREGLTAFGRKLAAYRTPDAVLTGLETRTSSPVRLLRDKEDLQCTGLAGLYPCGEGAGYAGGIMTAAVDGVRCAAELMKNWGPMAD</sequence>
<gene>
    <name evidence="2" type="ORF">SAMN02745178_01032</name>
</gene>
<dbReference type="EMBL" id="FUYF01000004">
    <property type="protein sequence ID" value="SKA80849.1"/>
    <property type="molecule type" value="Genomic_DNA"/>
</dbReference>
<organism evidence="2 3">
    <name type="scientific">Gemmiger formicilis</name>
    <dbReference type="NCBI Taxonomy" id="745368"/>
    <lineage>
        <taxon>Bacteria</taxon>
        <taxon>Bacillati</taxon>
        <taxon>Bacillota</taxon>
        <taxon>Clostridia</taxon>
        <taxon>Eubacteriales</taxon>
        <taxon>Gemmiger</taxon>
    </lineage>
</organism>
<dbReference type="GeneID" id="93337508"/>
<accession>A0A1T4WUA9</accession>
<dbReference type="Gene3D" id="3.30.70.2700">
    <property type="match status" value="1"/>
</dbReference>
<dbReference type="PIRSF" id="PIRSF038984">
    <property type="entry name" value="FAD_binding_protein"/>
    <property type="match status" value="1"/>
</dbReference>
<proteinExistence type="predicted"/>
<keyword evidence="3" id="KW-1185">Reference proteome</keyword>
<reference evidence="2 3" key="1">
    <citation type="submission" date="2017-02" db="EMBL/GenBank/DDBJ databases">
        <authorList>
            <person name="Peterson S.W."/>
        </authorList>
    </citation>
    <scope>NUCLEOTIDE SEQUENCE [LARGE SCALE GENOMIC DNA]</scope>
    <source>
        <strain evidence="2 3">ATCC 27749</strain>
    </source>
</reference>
<name>A0A1T4WUA9_9FIRM</name>
<dbReference type="STRING" id="745368.SAMN02745178_01032"/>
<dbReference type="PANTHER" id="PTHR42842:SF3">
    <property type="entry name" value="FAD_NAD(P)-BINDING OXIDOREDUCTASE FAMILY PROTEIN"/>
    <property type="match status" value="1"/>
</dbReference>
<dbReference type="Proteomes" id="UP000190286">
    <property type="component" value="Unassembled WGS sequence"/>
</dbReference>
<dbReference type="Gene3D" id="3.50.50.60">
    <property type="entry name" value="FAD/NAD(P)-binding domain"/>
    <property type="match status" value="2"/>
</dbReference>
<dbReference type="AlphaFoldDB" id="A0A1T4WUA9"/>
<dbReference type="OrthoDB" id="9772594at2"/>
<dbReference type="RefSeq" id="WP_078784025.1">
    <property type="nucleotide sequence ID" value="NZ_FUYF01000004.1"/>
</dbReference>
<evidence type="ECO:0000313" key="3">
    <source>
        <dbReference type="Proteomes" id="UP000190286"/>
    </source>
</evidence>
<feature type="domain" description="FAD-dependent protein C-terminal" evidence="1">
    <location>
        <begin position="281"/>
        <end position="476"/>
    </location>
</feature>
<dbReference type="PANTHER" id="PTHR42842">
    <property type="entry name" value="FAD/NAD(P)-BINDING OXIDOREDUCTASE"/>
    <property type="match status" value="1"/>
</dbReference>
<evidence type="ECO:0000259" key="1">
    <source>
        <dbReference type="Pfam" id="PF21688"/>
    </source>
</evidence>
<dbReference type="SUPFAM" id="SSF51905">
    <property type="entry name" value="FAD/NAD(P)-binding domain"/>
    <property type="match status" value="1"/>
</dbReference>
<evidence type="ECO:0000313" key="2">
    <source>
        <dbReference type="EMBL" id="SKA80849.1"/>
    </source>
</evidence>
<dbReference type="Pfam" id="PF21688">
    <property type="entry name" value="FAD-depend_C"/>
    <property type="match status" value="1"/>
</dbReference>
<dbReference type="InterPro" id="IPR036188">
    <property type="entry name" value="FAD/NAD-bd_sf"/>
</dbReference>